<keyword evidence="3 6" id="KW-0812">Transmembrane</keyword>
<feature type="domain" description="EamA" evidence="7">
    <location>
        <begin position="9"/>
        <end position="150"/>
    </location>
</feature>
<evidence type="ECO:0000256" key="3">
    <source>
        <dbReference type="ARBA" id="ARBA00022692"/>
    </source>
</evidence>
<dbReference type="PANTHER" id="PTHR31218">
    <property type="entry name" value="WAT1-RELATED PROTEIN"/>
    <property type="match status" value="1"/>
</dbReference>
<feature type="transmembrane region" description="Helical" evidence="6">
    <location>
        <begin position="251"/>
        <end position="272"/>
    </location>
</feature>
<keyword evidence="5 6" id="KW-0472">Membrane</keyword>
<evidence type="ECO:0000256" key="1">
    <source>
        <dbReference type="ARBA" id="ARBA00004141"/>
    </source>
</evidence>
<dbReference type="Pfam" id="PF00892">
    <property type="entry name" value="EamA"/>
    <property type="match status" value="2"/>
</dbReference>
<comment type="subcellular location">
    <subcellularLocation>
        <location evidence="1">Membrane</location>
        <topology evidence="1">Multi-pass membrane protein</topology>
    </subcellularLocation>
</comment>
<feature type="transmembrane region" description="Helical" evidence="6">
    <location>
        <begin position="99"/>
        <end position="121"/>
    </location>
</feature>
<dbReference type="GO" id="GO:0022857">
    <property type="term" value="F:transmembrane transporter activity"/>
    <property type="evidence" value="ECO:0007669"/>
    <property type="project" value="InterPro"/>
</dbReference>
<name>A0A8X7R4E7_BRACI</name>
<feature type="domain" description="EamA" evidence="7">
    <location>
        <begin position="185"/>
        <end position="322"/>
    </location>
</feature>
<evidence type="ECO:0000256" key="2">
    <source>
        <dbReference type="ARBA" id="ARBA00007635"/>
    </source>
</evidence>
<evidence type="ECO:0000313" key="8">
    <source>
        <dbReference type="EMBL" id="KAG2282334.1"/>
    </source>
</evidence>
<organism evidence="8 9">
    <name type="scientific">Brassica carinata</name>
    <name type="common">Ethiopian mustard</name>
    <name type="synonym">Abyssinian cabbage</name>
    <dbReference type="NCBI Taxonomy" id="52824"/>
    <lineage>
        <taxon>Eukaryota</taxon>
        <taxon>Viridiplantae</taxon>
        <taxon>Streptophyta</taxon>
        <taxon>Embryophyta</taxon>
        <taxon>Tracheophyta</taxon>
        <taxon>Spermatophyta</taxon>
        <taxon>Magnoliopsida</taxon>
        <taxon>eudicotyledons</taxon>
        <taxon>Gunneridae</taxon>
        <taxon>Pentapetalae</taxon>
        <taxon>rosids</taxon>
        <taxon>malvids</taxon>
        <taxon>Brassicales</taxon>
        <taxon>Brassicaceae</taxon>
        <taxon>Brassiceae</taxon>
        <taxon>Brassica</taxon>
    </lineage>
</organism>
<feature type="transmembrane region" description="Helical" evidence="6">
    <location>
        <begin position="279"/>
        <end position="300"/>
    </location>
</feature>
<dbReference type="OrthoDB" id="1728340at2759"/>
<proteinExistence type="inferred from homology"/>
<accession>A0A8X7R4E7</accession>
<feature type="transmembrane region" description="Helical" evidence="6">
    <location>
        <begin position="38"/>
        <end position="58"/>
    </location>
</feature>
<dbReference type="Proteomes" id="UP000886595">
    <property type="component" value="Unassembled WGS sequence"/>
</dbReference>
<dbReference type="InterPro" id="IPR030184">
    <property type="entry name" value="WAT1-related"/>
</dbReference>
<gene>
    <name evidence="8" type="ORF">Bca52824_053554</name>
</gene>
<feature type="transmembrane region" description="Helical" evidence="6">
    <location>
        <begin position="215"/>
        <end position="236"/>
    </location>
</feature>
<feature type="transmembrane region" description="Helical" evidence="6">
    <location>
        <begin position="7"/>
        <end position="26"/>
    </location>
</feature>
<evidence type="ECO:0000256" key="4">
    <source>
        <dbReference type="ARBA" id="ARBA00022989"/>
    </source>
</evidence>
<keyword evidence="9" id="KW-1185">Reference proteome</keyword>
<evidence type="ECO:0000256" key="5">
    <source>
        <dbReference type="ARBA" id="ARBA00023136"/>
    </source>
</evidence>
<dbReference type="EMBL" id="JAAMPC010000011">
    <property type="protein sequence ID" value="KAG2282334.1"/>
    <property type="molecule type" value="Genomic_DNA"/>
</dbReference>
<feature type="transmembrane region" description="Helical" evidence="6">
    <location>
        <begin position="306"/>
        <end position="326"/>
    </location>
</feature>
<comment type="similarity">
    <text evidence="2">Belongs to the drug/metabolite transporter (DMT) superfamily. Plant drug/metabolite exporter (P-DME) (TC 2.A.7.4) family.</text>
</comment>
<dbReference type="InterPro" id="IPR037185">
    <property type="entry name" value="EmrE-like"/>
</dbReference>
<comment type="caution">
    <text evidence="8">The sequence shown here is derived from an EMBL/GenBank/DDBJ whole genome shotgun (WGS) entry which is preliminary data.</text>
</comment>
<feature type="transmembrane region" description="Helical" evidence="6">
    <location>
        <begin position="133"/>
        <end position="152"/>
    </location>
</feature>
<protein>
    <recommendedName>
        <fullName evidence="7">EamA domain-containing protein</fullName>
    </recommendedName>
</protein>
<dbReference type="InterPro" id="IPR000620">
    <property type="entry name" value="EamA_dom"/>
</dbReference>
<evidence type="ECO:0000313" key="9">
    <source>
        <dbReference type="Proteomes" id="UP000886595"/>
    </source>
</evidence>
<dbReference type="AlphaFoldDB" id="A0A8X7R4E7"/>
<feature type="transmembrane region" description="Helical" evidence="6">
    <location>
        <begin position="70"/>
        <end position="93"/>
    </location>
</feature>
<keyword evidence="4 6" id="KW-1133">Transmembrane helix</keyword>
<reference evidence="8 9" key="1">
    <citation type="submission" date="2020-02" db="EMBL/GenBank/DDBJ databases">
        <authorList>
            <person name="Ma Q."/>
            <person name="Huang Y."/>
            <person name="Song X."/>
            <person name="Pei D."/>
        </authorList>
    </citation>
    <scope>NUCLEOTIDE SEQUENCE [LARGE SCALE GENOMIC DNA]</scope>
    <source>
        <strain evidence="8">Sxm20200214</strain>
        <tissue evidence="8">Leaf</tissue>
    </source>
</reference>
<evidence type="ECO:0000259" key="7">
    <source>
        <dbReference type="Pfam" id="PF00892"/>
    </source>
</evidence>
<sequence length="538" mass="59897">MKEEQWAPVIVMLISSVAMGSVNALVKKALDVGVNHMIFAAYRMSISGLILVPFSYIWERKTRPMLTFMLLCEHFISGLLGASLMQFFFLLGLSYTSPTVAMALNSMLPAITFALALIFRIENAQKLKSRAGVLKLIGTLICILGAMFLTFYKGIQVSNPHSHPEAIDNITLHNNGHDQAKKWLLGCVYLFTGIVLLSLWMLFQGKLSVKYPCTKYSSTCLMSVFAAFQCAILSLYKSREIEDWIIKDKLVIFVILYAGIVGQAMSTVVTSWSIKRTGAVFVSTFSPVSLVSATLFDFLILRSPLYLGSIIGSVVTITGLNVFLWGKRSETDQTVSKILTTSKSCQMIENEDNMTVDDNNTKLPPNFLNVIMGGSPPCGDSVRSVKDHRRQAITLKKWPSKPENDSSITFSPDDAIGVHLPLNDPLLVELNVDLTIKPIRQKRRKLGHDRSKAANFWDTSSPSEESIELLPSEVTVVAPITKAIPMDEDPAAEQIEATDWRTEVINYLVDGKLPLEKWIARRLKTRSAHYIVLDGELH</sequence>
<feature type="transmembrane region" description="Helical" evidence="6">
    <location>
        <begin position="183"/>
        <end position="203"/>
    </location>
</feature>
<dbReference type="SUPFAM" id="SSF103481">
    <property type="entry name" value="Multidrug resistance efflux transporter EmrE"/>
    <property type="match status" value="2"/>
</dbReference>
<evidence type="ECO:0000256" key="6">
    <source>
        <dbReference type="SAM" id="Phobius"/>
    </source>
</evidence>
<dbReference type="GO" id="GO:0016020">
    <property type="term" value="C:membrane"/>
    <property type="evidence" value="ECO:0007669"/>
    <property type="project" value="UniProtKB-SubCell"/>
</dbReference>